<name>A0A2P5EAF7_TREOI</name>
<protein>
    <submittedName>
        <fullName evidence="1">Uncharacterized protein</fullName>
    </submittedName>
</protein>
<dbReference type="EMBL" id="JXTC01000193">
    <property type="protein sequence ID" value="PON82529.1"/>
    <property type="molecule type" value="Genomic_DNA"/>
</dbReference>
<accession>A0A2P5EAF7</accession>
<dbReference type="Proteomes" id="UP000237000">
    <property type="component" value="Unassembled WGS sequence"/>
</dbReference>
<keyword evidence="2" id="KW-1185">Reference proteome</keyword>
<dbReference type="InParanoid" id="A0A2P5EAF7"/>
<dbReference type="AlphaFoldDB" id="A0A2P5EAF7"/>
<gene>
    <name evidence="1" type="ORF">TorRG33x02_216830</name>
</gene>
<comment type="caution">
    <text evidence="1">The sequence shown here is derived from an EMBL/GenBank/DDBJ whole genome shotgun (WGS) entry which is preliminary data.</text>
</comment>
<evidence type="ECO:0000313" key="2">
    <source>
        <dbReference type="Proteomes" id="UP000237000"/>
    </source>
</evidence>
<dbReference type="OrthoDB" id="10603050at2759"/>
<sequence length="190" mass="20244">MERDFQKEEWRLVRDLRGSGWCRWARESGGVDWCGGSRGCGVLGTELSSGSSGGGLTGGCGSDSEATAWVPRFRGGPCDKEATVAWCDEAEDGLGEGDALEVHVHGVSERSKIAACDGPIEWRSSRRRMSGRVSACEDRRVISIGLEDRRLVFNGGLAFRREAERGGPLWPAVSVVDSARGLGEGAGLGS</sequence>
<proteinExistence type="predicted"/>
<reference evidence="2" key="1">
    <citation type="submission" date="2016-06" db="EMBL/GenBank/DDBJ databases">
        <title>Parallel loss of symbiosis genes in relatives of nitrogen-fixing non-legume Parasponia.</title>
        <authorList>
            <person name="Van Velzen R."/>
            <person name="Holmer R."/>
            <person name="Bu F."/>
            <person name="Rutten L."/>
            <person name="Van Zeijl A."/>
            <person name="Liu W."/>
            <person name="Santuari L."/>
            <person name="Cao Q."/>
            <person name="Sharma T."/>
            <person name="Shen D."/>
            <person name="Roswanjaya Y."/>
            <person name="Wardhani T."/>
            <person name="Kalhor M.S."/>
            <person name="Jansen J."/>
            <person name="Van den Hoogen J."/>
            <person name="Gungor B."/>
            <person name="Hartog M."/>
            <person name="Hontelez J."/>
            <person name="Verver J."/>
            <person name="Yang W.-C."/>
            <person name="Schijlen E."/>
            <person name="Repin R."/>
            <person name="Schilthuizen M."/>
            <person name="Schranz E."/>
            <person name="Heidstra R."/>
            <person name="Miyata K."/>
            <person name="Fedorova E."/>
            <person name="Kohlen W."/>
            <person name="Bisseling T."/>
            <person name="Smit S."/>
            <person name="Geurts R."/>
        </authorList>
    </citation>
    <scope>NUCLEOTIDE SEQUENCE [LARGE SCALE GENOMIC DNA]</scope>
    <source>
        <strain evidence="2">cv. RG33-2</strain>
    </source>
</reference>
<organism evidence="1 2">
    <name type="scientific">Trema orientale</name>
    <name type="common">Charcoal tree</name>
    <name type="synonym">Celtis orientalis</name>
    <dbReference type="NCBI Taxonomy" id="63057"/>
    <lineage>
        <taxon>Eukaryota</taxon>
        <taxon>Viridiplantae</taxon>
        <taxon>Streptophyta</taxon>
        <taxon>Embryophyta</taxon>
        <taxon>Tracheophyta</taxon>
        <taxon>Spermatophyta</taxon>
        <taxon>Magnoliopsida</taxon>
        <taxon>eudicotyledons</taxon>
        <taxon>Gunneridae</taxon>
        <taxon>Pentapetalae</taxon>
        <taxon>rosids</taxon>
        <taxon>fabids</taxon>
        <taxon>Rosales</taxon>
        <taxon>Cannabaceae</taxon>
        <taxon>Trema</taxon>
    </lineage>
</organism>
<evidence type="ECO:0000313" key="1">
    <source>
        <dbReference type="EMBL" id="PON82529.1"/>
    </source>
</evidence>